<accession>A0A1C0YIL8</accession>
<dbReference type="Proteomes" id="UP000093199">
    <property type="component" value="Unassembled WGS sequence"/>
</dbReference>
<dbReference type="STRING" id="33978.A6M13_11730"/>
<gene>
    <name evidence="1" type="ORF">A6M13_11730</name>
</gene>
<reference evidence="1 2" key="1">
    <citation type="submission" date="2016-07" db="EMBL/GenBank/DDBJ databases">
        <title>Caryophanon tenue genome sequencing.</title>
        <authorList>
            <person name="Verma A."/>
            <person name="Pal Y."/>
            <person name="Krishnamurthi S."/>
        </authorList>
    </citation>
    <scope>NUCLEOTIDE SEQUENCE [LARGE SCALE GENOMIC DNA]</scope>
    <source>
        <strain evidence="1 2">DSM 14152</strain>
    </source>
</reference>
<evidence type="ECO:0000313" key="1">
    <source>
        <dbReference type="EMBL" id="OCS87026.1"/>
    </source>
</evidence>
<sequence length="94" mass="10625">MDTSSNDEWTASLTERIGCLRVGDDESRKMRLGQNPISDENKCVEMTRICWCVPTQAATSAGKAMFFCDEVPQEHALLKEEHLPKTPRPVARQM</sequence>
<evidence type="ECO:0000313" key="2">
    <source>
        <dbReference type="Proteomes" id="UP000093199"/>
    </source>
</evidence>
<protein>
    <submittedName>
        <fullName evidence="1">Uncharacterized protein</fullName>
    </submittedName>
</protein>
<name>A0A1C0YIL8_9BACL</name>
<proteinExistence type="predicted"/>
<keyword evidence="2" id="KW-1185">Reference proteome</keyword>
<comment type="caution">
    <text evidence="1">The sequence shown here is derived from an EMBL/GenBank/DDBJ whole genome shotgun (WGS) entry which is preliminary data.</text>
</comment>
<dbReference type="AlphaFoldDB" id="A0A1C0YIL8"/>
<organism evidence="1 2">
    <name type="scientific">Caryophanon tenue</name>
    <dbReference type="NCBI Taxonomy" id="33978"/>
    <lineage>
        <taxon>Bacteria</taxon>
        <taxon>Bacillati</taxon>
        <taxon>Bacillota</taxon>
        <taxon>Bacilli</taxon>
        <taxon>Bacillales</taxon>
        <taxon>Caryophanaceae</taxon>
        <taxon>Caryophanon</taxon>
    </lineage>
</organism>
<dbReference type="EMBL" id="MASJ01000006">
    <property type="protein sequence ID" value="OCS87026.1"/>
    <property type="molecule type" value="Genomic_DNA"/>
</dbReference>